<comment type="caution">
    <text evidence="1">The sequence shown here is derived from an EMBL/GenBank/DDBJ whole genome shotgun (WGS) entry which is preliminary data.</text>
</comment>
<gene>
    <name evidence="1" type="ORF">AK812_SmicGene32958</name>
</gene>
<protein>
    <submittedName>
        <fullName evidence="1">Uncharacterized protein</fullName>
    </submittedName>
</protein>
<dbReference type="Proteomes" id="UP000186817">
    <property type="component" value="Unassembled WGS sequence"/>
</dbReference>
<name>A0A1Q9CSV8_SYMMI</name>
<evidence type="ECO:0000313" key="2">
    <source>
        <dbReference type="Proteomes" id="UP000186817"/>
    </source>
</evidence>
<keyword evidence="2" id="KW-1185">Reference proteome</keyword>
<organism evidence="1 2">
    <name type="scientific">Symbiodinium microadriaticum</name>
    <name type="common">Dinoflagellate</name>
    <name type="synonym">Zooxanthella microadriatica</name>
    <dbReference type="NCBI Taxonomy" id="2951"/>
    <lineage>
        <taxon>Eukaryota</taxon>
        <taxon>Sar</taxon>
        <taxon>Alveolata</taxon>
        <taxon>Dinophyceae</taxon>
        <taxon>Suessiales</taxon>
        <taxon>Symbiodiniaceae</taxon>
        <taxon>Symbiodinium</taxon>
    </lineage>
</organism>
<sequence length="201" mass="21120">MSGSGAAGAAGNEGAAGAAAAVGNAALTGARMGAAAAQRGVVSLSIYVQHNPAGVKVFCCLAGLALSVISILSIVGVVQISNEDHWTARDSLQNVYTFFFGLVICIIDMKEDWANKVFGLQSKIFLYCQFLASQTGRALFYFYVGSISIFLLQSWGFWMMVYIVLGGGLCLLGAVMLVIRWCPCCKEQPAAAASPSGIRQS</sequence>
<dbReference type="OrthoDB" id="439290at2759"/>
<dbReference type="OMA" id="IDMKEDW"/>
<dbReference type="EMBL" id="LSRX01000942">
    <property type="protein sequence ID" value="OLP86003.1"/>
    <property type="molecule type" value="Genomic_DNA"/>
</dbReference>
<reference evidence="1 2" key="1">
    <citation type="submission" date="2016-02" db="EMBL/GenBank/DDBJ databases">
        <title>Genome analysis of coral dinoflagellate symbionts highlights evolutionary adaptations to a symbiotic lifestyle.</title>
        <authorList>
            <person name="Aranda M."/>
            <person name="Li Y."/>
            <person name="Liew Y.J."/>
            <person name="Baumgarten S."/>
            <person name="Simakov O."/>
            <person name="Wilson M."/>
            <person name="Piel J."/>
            <person name="Ashoor H."/>
            <person name="Bougouffa S."/>
            <person name="Bajic V.B."/>
            <person name="Ryu T."/>
            <person name="Ravasi T."/>
            <person name="Bayer T."/>
            <person name="Micklem G."/>
            <person name="Kim H."/>
            <person name="Bhak J."/>
            <person name="Lajeunesse T.C."/>
            <person name="Voolstra C.R."/>
        </authorList>
    </citation>
    <scope>NUCLEOTIDE SEQUENCE [LARGE SCALE GENOMIC DNA]</scope>
    <source>
        <strain evidence="1 2">CCMP2467</strain>
    </source>
</reference>
<evidence type="ECO:0000313" key="1">
    <source>
        <dbReference type="EMBL" id="OLP86003.1"/>
    </source>
</evidence>
<proteinExistence type="predicted"/>
<dbReference type="AlphaFoldDB" id="A0A1Q9CSV8"/>
<accession>A0A1Q9CSV8</accession>